<name>A0ABW4UJL1_9HYPH</name>
<reference evidence="3" key="1">
    <citation type="journal article" date="2019" name="Int. J. Syst. Evol. Microbiol.">
        <title>The Global Catalogue of Microorganisms (GCM) 10K type strain sequencing project: providing services to taxonomists for standard genome sequencing and annotation.</title>
        <authorList>
            <consortium name="The Broad Institute Genomics Platform"/>
            <consortium name="The Broad Institute Genome Sequencing Center for Infectious Disease"/>
            <person name="Wu L."/>
            <person name="Ma J."/>
        </authorList>
    </citation>
    <scope>NUCLEOTIDE SEQUENCE [LARGE SCALE GENOMIC DNA]</scope>
    <source>
        <strain evidence="3">CGMCC 1.16225</strain>
    </source>
</reference>
<evidence type="ECO:0000313" key="2">
    <source>
        <dbReference type="EMBL" id="MFD1985814.1"/>
    </source>
</evidence>
<evidence type="ECO:0000313" key="3">
    <source>
        <dbReference type="Proteomes" id="UP001597405"/>
    </source>
</evidence>
<keyword evidence="3" id="KW-1185">Reference proteome</keyword>
<dbReference type="RefSeq" id="WP_379102434.1">
    <property type="nucleotide sequence ID" value="NZ_JBHUGZ010000017.1"/>
</dbReference>
<dbReference type="EMBL" id="JBHUGZ010000017">
    <property type="protein sequence ID" value="MFD1985814.1"/>
    <property type="molecule type" value="Genomic_DNA"/>
</dbReference>
<feature type="region of interest" description="Disordered" evidence="1">
    <location>
        <begin position="39"/>
        <end position="79"/>
    </location>
</feature>
<evidence type="ECO:0000256" key="1">
    <source>
        <dbReference type="SAM" id="MobiDB-lite"/>
    </source>
</evidence>
<accession>A0ABW4UJL1</accession>
<gene>
    <name evidence="2" type="ORF">ACFSOZ_25540</name>
</gene>
<comment type="caution">
    <text evidence="2">The sequence shown here is derived from an EMBL/GenBank/DDBJ whole genome shotgun (WGS) entry which is preliminary data.</text>
</comment>
<feature type="compositionally biased region" description="Basic and acidic residues" evidence="1">
    <location>
        <begin position="65"/>
        <end position="79"/>
    </location>
</feature>
<evidence type="ECO:0008006" key="4">
    <source>
        <dbReference type="Google" id="ProtNLM"/>
    </source>
</evidence>
<sequence length="109" mass="11638">MAGNVFQIQHILLVFRASLCNPDDVTTFSAFAACVQTFQPGPPPEETKQESGSMPPTICNDLDDGAGHTAEDFDDHAERASEARIGKAGASEIAGRRRAIIVSLRQPLG</sequence>
<proteinExistence type="predicted"/>
<protein>
    <recommendedName>
        <fullName evidence="4">DUF982 domain-containing protein</fullName>
    </recommendedName>
</protein>
<dbReference type="Proteomes" id="UP001597405">
    <property type="component" value="Unassembled WGS sequence"/>
</dbReference>
<organism evidence="2 3">
    <name type="scientific">Mesorhizobium newzealandense</name>
    <dbReference type="NCBI Taxonomy" id="1300302"/>
    <lineage>
        <taxon>Bacteria</taxon>
        <taxon>Pseudomonadati</taxon>
        <taxon>Pseudomonadota</taxon>
        <taxon>Alphaproteobacteria</taxon>
        <taxon>Hyphomicrobiales</taxon>
        <taxon>Phyllobacteriaceae</taxon>
        <taxon>Mesorhizobium</taxon>
    </lineage>
</organism>